<evidence type="ECO:0000313" key="2">
    <source>
        <dbReference type="Proteomes" id="UP000749559"/>
    </source>
</evidence>
<accession>A0A8J1THF4</accession>
<dbReference type="Proteomes" id="UP000749559">
    <property type="component" value="Unassembled WGS sequence"/>
</dbReference>
<protein>
    <submittedName>
        <fullName evidence="1">Uncharacterized protein</fullName>
    </submittedName>
</protein>
<sequence length="283" mass="32287">MLIGQTLEKNAPRFNRILSHIIARTCSWFEESNSFSIKKIKGLFSNKMRGSSACVIFLLFLCIGKSIQKLNFVYENDKYIIRAKAGADIGVRLLKFHTGAKPELDRNAGYYGFTRYEKGQDFGTVYIVKDVVINATTPCPCRNTAHARAFRSVTENKCPSEFNGQENIIASGFCYRWAPFEDGKWGFDSVTFNSVRSIFSENSYLNRLYHDDDEKTIMHPDEQAILRYCMKEWLVKDYNDCFASNARHAPRPRISLTCDGCKPALHVTLMLLTGLLAYCSNKI</sequence>
<reference evidence="1" key="1">
    <citation type="submission" date="2022-03" db="EMBL/GenBank/DDBJ databases">
        <authorList>
            <person name="Martin C."/>
        </authorList>
    </citation>
    <scope>NUCLEOTIDE SEQUENCE</scope>
</reference>
<organism evidence="1 2">
    <name type="scientific">Owenia fusiformis</name>
    <name type="common">Polychaete worm</name>
    <dbReference type="NCBI Taxonomy" id="6347"/>
    <lineage>
        <taxon>Eukaryota</taxon>
        <taxon>Metazoa</taxon>
        <taxon>Spiralia</taxon>
        <taxon>Lophotrochozoa</taxon>
        <taxon>Annelida</taxon>
        <taxon>Polychaeta</taxon>
        <taxon>Sedentaria</taxon>
        <taxon>Canalipalpata</taxon>
        <taxon>Sabellida</taxon>
        <taxon>Oweniida</taxon>
        <taxon>Oweniidae</taxon>
        <taxon>Owenia</taxon>
    </lineage>
</organism>
<proteinExistence type="predicted"/>
<dbReference type="AlphaFoldDB" id="A0A8J1THF4"/>
<name>A0A8J1THF4_OWEFU</name>
<dbReference type="EMBL" id="CAIIXF020000002">
    <property type="protein sequence ID" value="CAH1777506.1"/>
    <property type="molecule type" value="Genomic_DNA"/>
</dbReference>
<keyword evidence="2" id="KW-1185">Reference proteome</keyword>
<gene>
    <name evidence="1" type="ORF">OFUS_LOCUS4535</name>
</gene>
<comment type="caution">
    <text evidence="1">The sequence shown here is derived from an EMBL/GenBank/DDBJ whole genome shotgun (WGS) entry which is preliminary data.</text>
</comment>
<evidence type="ECO:0000313" key="1">
    <source>
        <dbReference type="EMBL" id="CAH1777506.1"/>
    </source>
</evidence>